<dbReference type="GO" id="GO:0003677">
    <property type="term" value="F:DNA binding"/>
    <property type="evidence" value="ECO:0007669"/>
    <property type="project" value="UniProtKB-KW"/>
</dbReference>
<dbReference type="PROSITE" id="PS50949">
    <property type="entry name" value="HTH_GNTR"/>
    <property type="match status" value="1"/>
</dbReference>
<protein>
    <submittedName>
        <fullName evidence="7">DNA-binding transcriptional MocR family regulator</fullName>
    </submittedName>
</protein>
<dbReference type="RefSeq" id="WP_179632940.1">
    <property type="nucleotide sequence ID" value="NZ_JACCFH010000001.1"/>
</dbReference>
<dbReference type="PANTHER" id="PTHR46577:SF2">
    <property type="entry name" value="TRANSCRIPTIONAL REGULATORY PROTEIN"/>
    <property type="match status" value="1"/>
</dbReference>
<dbReference type="SMART" id="SM00345">
    <property type="entry name" value="HTH_GNTR"/>
    <property type="match status" value="1"/>
</dbReference>
<dbReference type="GO" id="GO:0003700">
    <property type="term" value="F:DNA-binding transcription factor activity"/>
    <property type="evidence" value="ECO:0007669"/>
    <property type="project" value="InterPro"/>
</dbReference>
<dbReference type="GO" id="GO:0030170">
    <property type="term" value="F:pyridoxal phosphate binding"/>
    <property type="evidence" value="ECO:0007669"/>
    <property type="project" value="InterPro"/>
</dbReference>
<evidence type="ECO:0000256" key="2">
    <source>
        <dbReference type="ARBA" id="ARBA00022898"/>
    </source>
</evidence>
<evidence type="ECO:0000256" key="3">
    <source>
        <dbReference type="ARBA" id="ARBA00023015"/>
    </source>
</evidence>
<dbReference type="InterPro" id="IPR015422">
    <property type="entry name" value="PyrdxlP-dep_Trfase_small"/>
</dbReference>
<dbReference type="CDD" id="cd00609">
    <property type="entry name" value="AAT_like"/>
    <property type="match status" value="1"/>
</dbReference>
<dbReference type="InterPro" id="IPR051446">
    <property type="entry name" value="HTH_trans_reg/aminotransferase"/>
</dbReference>
<evidence type="ECO:0000259" key="6">
    <source>
        <dbReference type="PROSITE" id="PS50949"/>
    </source>
</evidence>
<dbReference type="CDD" id="cd07377">
    <property type="entry name" value="WHTH_GntR"/>
    <property type="match status" value="1"/>
</dbReference>
<name>A0A7Y9QYA5_9BURK</name>
<dbReference type="EMBL" id="JACCFH010000001">
    <property type="protein sequence ID" value="NYG32003.1"/>
    <property type="molecule type" value="Genomic_DNA"/>
</dbReference>
<dbReference type="InterPro" id="IPR000524">
    <property type="entry name" value="Tscrpt_reg_HTH_GntR"/>
</dbReference>
<dbReference type="Pfam" id="PF00155">
    <property type="entry name" value="Aminotran_1_2"/>
    <property type="match status" value="1"/>
</dbReference>
<organism evidence="7 8">
    <name type="scientific">Sphaerotilus montanus</name>
    <dbReference type="NCBI Taxonomy" id="522889"/>
    <lineage>
        <taxon>Bacteria</taxon>
        <taxon>Pseudomonadati</taxon>
        <taxon>Pseudomonadota</taxon>
        <taxon>Betaproteobacteria</taxon>
        <taxon>Burkholderiales</taxon>
        <taxon>Sphaerotilaceae</taxon>
        <taxon>Sphaerotilus</taxon>
    </lineage>
</organism>
<dbReference type="Proteomes" id="UP000518288">
    <property type="component" value="Unassembled WGS sequence"/>
</dbReference>
<dbReference type="InterPro" id="IPR015424">
    <property type="entry name" value="PyrdxlP-dep_Trfase"/>
</dbReference>
<dbReference type="Pfam" id="PF00392">
    <property type="entry name" value="GntR"/>
    <property type="match status" value="1"/>
</dbReference>
<gene>
    <name evidence="7" type="ORF">BDD16_000989</name>
</gene>
<keyword evidence="2" id="KW-0663">Pyridoxal phosphate</keyword>
<dbReference type="Gene3D" id="3.90.1150.10">
    <property type="entry name" value="Aspartate Aminotransferase, domain 1"/>
    <property type="match status" value="1"/>
</dbReference>
<reference evidence="7 8" key="1">
    <citation type="submission" date="2020-07" db="EMBL/GenBank/DDBJ databases">
        <title>Genomic Encyclopedia of Archaeal and Bacterial Type Strains, Phase II (KMG-II): from individual species to whole genera.</title>
        <authorList>
            <person name="Goeker M."/>
        </authorList>
    </citation>
    <scope>NUCLEOTIDE SEQUENCE [LARGE SCALE GENOMIC DNA]</scope>
    <source>
        <strain evidence="7 8">DSM 21226</strain>
    </source>
</reference>
<evidence type="ECO:0000313" key="8">
    <source>
        <dbReference type="Proteomes" id="UP000518288"/>
    </source>
</evidence>
<dbReference type="Gene3D" id="1.10.10.10">
    <property type="entry name" value="Winged helix-like DNA-binding domain superfamily/Winged helix DNA-binding domain"/>
    <property type="match status" value="1"/>
</dbReference>
<keyword evidence="3" id="KW-0805">Transcription regulation</keyword>
<dbReference type="PANTHER" id="PTHR46577">
    <property type="entry name" value="HTH-TYPE TRANSCRIPTIONAL REGULATORY PROTEIN GABR"/>
    <property type="match status" value="1"/>
</dbReference>
<evidence type="ECO:0000256" key="4">
    <source>
        <dbReference type="ARBA" id="ARBA00023125"/>
    </source>
</evidence>
<keyword evidence="8" id="KW-1185">Reference proteome</keyword>
<proteinExistence type="inferred from homology"/>
<keyword evidence="4 7" id="KW-0238">DNA-binding</keyword>
<dbReference type="InterPro" id="IPR004839">
    <property type="entry name" value="Aminotransferase_I/II_large"/>
</dbReference>
<dbReference type="AlphaFoldDB" id="A0A7Y9QYA5"/>
<accession>A0A7Y9QYA5</accession>
<dbReference type="InterPro" id="IPR036388">
    <property type="entry name" value="WH-like_DNA-bd_sf"/>
</dbReference>
<dbReference type="Gene3D" id="3.40.640.10">
    <property type="entry name" value="Type I PLP-dependent aspartate aminotransferase-like (Major domain)"/>
    <property type="match status" value="1"/>
</dbReference>
<feature type="domain" description="HTH gntR-type" evidence="6">
    <location>
        <begin position="12"/>
        <end position="80"/>
    </location>
</feature>
<comment type="similarity">
    <text evidence="1">In the C-terminal section; belongs to the class-I pyridoxal-phosphate-dependent aminotransferase family.</text>
</comment>
<evidence type="ECO:0000256" key="5">
    <source>
        <dbReference type="ARBA" id="ARBA00023163"/>
    </source>
</evidence>
<evidence type="ECO:0000313" key="7">
    <source>
        <dbReference type="EMBL" id="NYG32003.1"/>
    </source>
</evidence>
<dbReference type="InterPro" id="IPR015421">
    <property type="entry name" value="PyrdxlP-dep_Trfase_major"/>
</dbReference>
<evidence type="ECO:0000256" key="1">
    <source>
        <dbReference type="ARBA" id="ARBA00005384"/>
    </source>
</evidence>
<comment type="caution">
    <text evidence="7">The sequence shown here is derived from an EMBL/GenBank/DDBJ whole genome shotgun (WGS) entry which is preliminary data.</text>
</comment>
<dbReference type="InterPro" id="IPR036390">
    <property type="entry name" value="WH_DNA-bd_sf"/>
</dbReference>
<sequence length="475" mass="51882">MHTPQLSRHSDQTLAEQLAAHFAQQIRHRLLSPGARLPSVRDCAQRHAVSPHTVVAAYDQLLAQGLVEARRQRGFFVRELRRDLPATRDTTPPTPRTVPFDASALIRGMLGRNSQRPGPGLGTLPPSWLDLPMLHAALRKVLSEDRGLDDAAASLQYGEPAGDPRLRAALSDRIADFGVRAAPSQILTAVGATQALDLVSRTLLTPGDAVLVDEPGWSVEYARLTHLGMRLLPVPRGPDGPDLAVMDTLAREHRPRLYVTVSVLHNPTGGMLSLSTAHRLLQLAQDHDLQILEDDTYAHLAPAHAPRLSALDGLRRTFYVSGFSKILAPGWRVGYVAAPESQVERLIDVKLLSSLTTPALLEQAVAVCLEQGQLRRHAERVCARLDAARSRSVQLALGAGCSFVCPPQGLFGWVETGVDTEQLAQRLLDADWLMAPGSLFHARRQPSTRMRINFATAQDAGFWRAFSAARDALQP</sequence>
<dbReference type="SUPFAM" id="SSF46785">
    <property type="entry name" value="Winged helix' DNA-binding domain"/>
    <property type="match status" value="1"/>
</dbReference>
<keyword evidence="5" id="KW-0804">Transcription</keyword>
<dbReference type="SUPFAM" id="SSF53383">
    <property type="entry name" value="PLP-dependent transferases"/>
    <property type="match status" value="1"/>
</dbReference>